<sequence length="154" mass="18147">MWETIGYLTILILACYGVYYLVQDLFRLVRHLPGPPVSMLMVLRNRAADVEYLMRRLESWRRYQWVNLEVVVVDDGSEDDTADILKGLQQNLSFRFVSLEPESLPEHPFRKDRAFMTGLLHCQNALVWVVDLRKLPQGLLAEKVFRVFFCQGWR</sequence>
<evidence type="ECO:0000313" key="3">
    <source>
        <dbReference type="EMBL" id="PHJ37128.1"/>
    </source>
</evidence>
<reference evidence="3 4" key="1">
    <citation type="submission" date="2013-09" db="EMBL/GenBank/DDBJ databases">
        <title>Biodegradation of hydrocarbons in the deep terrestrial subsurface : characterization of a microbial consortium composed of two Desulfotomaculum species originating from a deep geological formation.</title>
        <authorList>
            <person name="Aullo T."/>
            <person name="Berlendis S."/>
            <person name="Lascourreges J.-F."/>
            <person name="Dessort D."/>
            <person name="Saint-Laurent S."/>
            <person name="Schraauwers B."/>
            <person name="Mas J."/>
            <person name="Magot M."/>
            <person name="Ranchou-Peyruse A."/>
        </authorList>
    </citation>
    <scope>NUCLEOTIDE SEQUENCE [LARGE SCALE GENOMIC DNA]</scope>
    <source>
        <strain evidence="3 4">Bs107</strain>
    </source>
</reference>
<evidence type="ECO:0000259" key="2">
    <source>
        <dbReference type="Pfam" id="PF00535"/>
    </source>
</evidence>
<dbReference type="Pfam" id="PF00535">
    <property type="entry name" value="Glycos_transf_2"/>
    <property type="match status" value="1"/>
</dbReference>
<gene>
    <name evidence="3" type="ORF">P378_18285</name>
</gene>
<evidence type="ECO:0000256" key="1">
    <source>
        <dbReference type="SAM" id="Phobius"/>
    </source>
</evidence>
<protein>
    <submittedName>
        <fullName evidence="3">Glycosyltransferase family 2</fullName>
    </submittedName>
</protein>
<dbReference type="AlphaFoldDB" id="A0A2C6MAU3"/>
<dbReference type="OrthoDB" id="2990399at2"/>
<accession>A0A2C6MAU3</accession>
<dbReference type="Proteomes" id="UP000222564">
    <property type="component" value="Unassembled WGS sequence"/>
</dbReference>
<keyword evidence="4" id="KW-1185">Reference proteome</keyword>
<dbReference type="InterPro" id="IPR001173">
    <property type="entry name" value="Glyco_trans_2-like"/>
</dbReference>
<keyword evidence="1" id="KW-0472">Membrane</keyword>
<dbReference type="RefSeq" id="WP_099083982.1">
    <property type="nucleotide sequence ID" value="NZ_AWQQ01000116.1"/>
</dbReference>
<dbReference type="CDD" id="cd00761">
    <property type="entry name" value="Glyco_tranf_GTA_type"/>
    <property type="match status" value="1"/>
</dbReference>
<comment type="caution">
    <text evidence="3">The sequence shown here is derived from an EMBL/GenBank/DDBJ whole genome shotgun (WGS) entry which is preliminary data.</text>
</comment>
<dbReference type="Gene3D" id="3.90.550.10">
    <property type="entry name" value="Spore Coat Polysaccharide Biosynthesis Protein SpsA, Chain A"/>
    <property type="match status" value="1"/>
</dbReference>
<keyword evidence="1" id="KW-0812">Transmembrane</keyword>
<proteinExistence type="predicted"/>
<organism evidence="3 4">
    <name type="scientific">Desulforamulus profundi</name>
    <dbReference type="NCBI Taxonomy" id="1383067"/>
    <lineage>
        <taxon>Bacteria</taxon>
        <taxon>Bacillati</taxon>
        <taxon>Bacillota</taxon>
        <taxon>Clostridia</taxon>
        <taxon>Eubacteriales</taxon>
        <taxon>Peptococcaceae</taxon>
        <taxon>Desulforamulus</taxon>
    </lineage>
</organism>
<keyword evidence="3" id="KW-0808">Transferase</keyword>
<evidence type="ECO:0000313" key="4">
    <source>
        <dbReference type="Proteomes" id="UP000222564"/>
    </source>
</evidence>
<feature type="domain" description="Glycosyltransferase 2-like" evidence="2">
    <location>
        <begin position="40"/>
        <end position="131"/>
    </location>
</feature>
<keyword evidence="1" id="KW-1133">Transmembrane helix</keyword>
<feature type="transmembrane region" description="Helical" evidence="1">
    <location>
        <begin position="6"/>
        <end position="22"/>
    </location>
</feature>
<name>A0A2C6MAU3_9FIRM</name>
<dbReference type="SUPFAM" id="SSF53448">
    <property type="entry name" value="Nucleotide-diphospho-sugar transferases"/>
    <property type="match status" value="1"/>
</dbReference>
<dbReference type="GO" id="GO:0016740">
    <property type="term" value="F:transferase activity"/>
    <property type="evidence" value="ECO:0007669"/>
    <property type="project" value="UniProtKB-KW"/>
</dbReference>
<dbReference type="InterPro" id="IPR029044">
    <property type="entry name" value="Nucleotide-diphossugar_trans"/>
</dbReference>
<dbReference type="EMBL" id="AWQQ01000116">
    <property type="protein sequence ID" value="PHJ37128.1"/>
    <property type="molecule type" value="Genomic_DNA"/>
</dbReference>